<dbReference type="InterPro" id="IPR007527">
    <property type="entry name" value="Znf_SWIM"/>
</dbReference>
<sequence>MDKLSDYAKGLAKTSLEGAISYSDKIKGLNLDPYTLTDADLDFEVEAIPPISNMDIVIYLVLTNSYYTEKQMKAYKSLTPYKYFEAGFVEKVGVKQVNGYMLLVGKVQPPVQHSMHGREPELHVWIITERDGGICTAHCTCMTKLGEVCNHIAAVLYAVEHVTNLKNSTSCITDIKSTWPVPFQSGLQPVPIRLMDWGPKKSPSIKVDVKPMTNDEMCSLLRKIQDCGYESALMRIVEPFASEIANSSKKTNNLQ</sequence>
<evidence type="ECO:0000313" key="4">
    <source>
        <dbReference type="Proteomes" id="UP001153636"/>
    </source>
</evidence>
<dbReference type="Proteomes" id="UP001153636">
    <property type="component" value="Chromosome 2"/>
</dbReference>
<dbReference type="PROSITE" id="PS50966">
    <property type="entry name" value="ZF_SWIM"/>
    <property type="match status" value="1"/>
</dbReference>
<proteinExistence type="predicted"/>
<feature type="domain" description="SWIM-type" evidence="2">
    <location>
        <begin position="124"/>
        <end position="160"/>
    </location>
</feature>
<organism evidence="3 4">
    <name type="scientific">Psylliodes chrysocephalus</name>
    <dbReference type="NCBI Taxonomy" id="3402493"/>
    <lineage>
        <taxon>Eukaryota</taxon>
        <taxon>Metazoa</taxon>
        <taxon>Ecdysozoa</taxon>
        <taxon>Arthropoda</taxon>
        <taxon>Hexapoda</taxon>
        <taxon>Insecta</taxon>
        <taxon>Pterygota</taxon>
        <taxon>Neoptera</taxon>
        <taxon>Endopterygota</taxon>
        <taxon>Coleoptera</taxon>
        <taxon>Polyphaga</taxon>
        <taxon>Cucujiformia</taxon>
        <taxon>Chrysomeloidea</taxon>
        <taxon>Chrysomelidae</taxon>
        <taxon>Galerucinae</taxon>
        <taxon>Alticini</taxon>
        <taxon>Psylliodes</taxon>
    </lineage>
</organism>
<gene>
    <name evidence="3" type="ORF">PSYICH_LOCUS7313</name>
</gene>
<reference evidence="3" key="1">
    <citation type="submission" date="2022-01" db="EMBL/GenBank/DDBJ databases">
        <authorList>
            <person name="King R."/>
        </authorList>
    </citation>
    <scope>NUCLEOTIDE SEQUENCE</scope>
</reference>
<evidence type="ECO:0000256" key="1">
    <source>
        <dbReference type="PROSITE-ProRule" id="PRU00325"/>
    </source>
</evidence>
<dbReference type="EMBL" id="OV651814">
    <property type="protein sequence ID" value="CAH1106498.1"/>
    <property type="molecule type" value="Genomic_DNA"/>
</dbReference>
<name>A0A9P0CUK8_9CUCU</name>
<keyword evidence="1" id="KW-0862">Zinc</keyword>
<keyword evidence="4" id="KW-1185">Reference proteome</keyword>
<keyword evidence="1" id="KW-0863">Zinc-finger</keyword>
<dbReference type="GO" id="GO:0008270">
    <property type="term" value="F:zinc ion binding"/>
    <property type="evidence" value="ECO:0007669"/>
    <property type="project" value="UniProtKB-KW"/>
</dbReference>
<evidence type="ECO:0000313" key="3">
    <source>
        <dbReference type="EMBL" id="CAH1106498.1"/>
    </source>
</evidence>
<dbReference type="OrthoDB" id="6757988at2759"/>
<dbReference type="PANTHER" id="PTHR47526:SF3">
    <property type="entry name" value="PHD-TYPE DOMAIN-CONTAINING PROTEIN"/>
    <property type="match status" value="1"/>
</dbReference>
<evidence type="ECO:0000259" key="2">
    <source>
        <dbReference type="PROSITE" id="PS50966"/>
    </source>
</evidence>
<protein>
    <recommendedName>
        <fullName evidence="2">SWIM-type domain-containing protein</fullName>
    </recommendedName>
</protein>
<dbReference type="AlphaFoldDB" id="A0A9P0CUK8"/>
<accession>A0A9P0CUK8</accession>
<keyword evidence="1" id="KW-0479">Metal-binding</keyword>
<dbReference type="PANTHER" id="PTHR47526">
    <property type="entry name" value="ATP-DEPENDENT DNA HELICASE"/>
    <property type="match status" value="1"/>
</dbReference>